<evidence type="ECO:0000313" key="2">
    <source>
        <dbReference type="Proteomes" id="UP000825935"/>
    </source>
</evidence>
<name>A0A8T2QVK5_CERRI</name>
<dbReference type="Proteomes" id="UP000825935">
    <property type="component" value="Chromosome 31"/>
</dbReference>
<comment type="caution">
    <text evidence="1">The sequence shown here is derived from an EMBL/GenBank/DDBJ whole genome shotgun (WGS) entry which is preliminary data.</text>
</comment>
<gene>
    <name evidence="1" type="ORF">KP509_31G013600</name>
</gene>
<organism evidence="1 2">
    <name type="scientific">Ceratopteris richardii</name>
    <name type="common">Triangle waterfern</name>
    <dbReference type="NCBI Taxonomy" id="49495"/>
    <lineage>
        <taxon>Eukaryota</taxon>
        <taxon>Viridiplantae</taxon>
        <taxon>Streptophyta</taxon>
        <taxon>Embryophyta</taxon>
        <taxon>Tracheophyta</taxon>
        <taxon>Polypodiopsida</taxon>
        <taxon>Polypodiidae</taxon>
        <taxon>Polypodiales</taxon>
        <taxon>Pteridineae</taxon>
        <taxon>Pteridaceae</taxon>
        <taxon>Parkerioideae</taxon>
        <taxon>Ceratopteris</taxon>
    </lineage>
</organism>
<protein>
    <submittedName>
        <fullName evidence="1">Uncharacterized protein</fullName>
    </submittedName>
</protein>
<sequence length="154" mass="17321">MALQDALSNGYMVMETDKAHDDEVGKGRPRVSSVCSPTKSYADMICGHTGSVLDVKRPPGESIYPNDHYVDKGKEKVDDNPHRLTSKVHSEDIRSHLLKRKLHLFHVKDYKAWINNSIWDIVVSPQSFAPVGEVFILQGLECLDERETIVLSCS</sequence>
<dbReference type="AlphaFoldDB" id="A0A8T2QVK5"/>
<reference evidence="1" key="1">
    <citation type="submission" date="2021-08" db="EMBL/GenBank/DDBJ databases">
        <title>WGS assembly of Ceratopteris richardii.</title>
        <authorList>
            <person name="Marchant D.B."/>
            <person name="Chen G."/>
            <person name="Jenkins J."/>
            <person name="Shu S."/>
            <person name="Leebens-Mack J."/>
            <person name="Grimwood J."/>
            <person name="Schmutz J."/>
            <person name="Soltis P."/>
            <person name="Soltis D."/>
            <person name="Chen Z.-H."/>
        </authorList>
    </citation>
    <scope>NUCLEOTIDE SEQUENCE</scope>
    <source>
        <strain evidence="1">Whitten #5841</strain>
        <tissue evidence="1">Leaf</tissue>
    </source>
</reference>
<proteinExistence type="predicted"/>
<accession>A0A8T2QVK5</accession>
<evidence type="ECO:0000313" key="1">
    <source>
        <dbReference type="EMBL" id="KAH7288132.1"/>
    </source>
</evidence>
<keyword evidence="2" id="KW-1185">Reference proteome</keyword>
<dbReference type="EMBL" id="CM035436">
    <property type="protein sequence ID" value="KAH7288132.1"/>
    <property type="molecule type" value="Genomic_DNA"/>
</dbReference>